<evidence type="ECO:0000256" key="4">
    <source>
        <dbReference type="ARBA" id="ARBA00021898"/>
    </source>
</evidence>
<evidence type="ECO:0000313" key="14">
    <source>
        <dbReference type="EMBL" id="MDF1611252.1"/>
    </source>
</evidence>
<dbReference type="Proteomes" id="UP001221302">
    <property type="component" value="Unassembled WGS sequence"/>
</dbReference>
<dbReference type="Gene3D" id="2.30.330.10">
    <property type="entry name" value="SpoA-like"/>
    <property type="match status" value="1"/>
</dbReference>
<keyword evidence="7" id="KW-0997">Cell inner membrane</keyword>
<dbReference type="InterPro" id="IPR001543">
    <property type="entry name" value="FliN-like_C"/>
</dbReference>
<accession>A0AAE3TDA9</accession>
<gene>
    <name evidence="14" type="primary">fliM</name>
    <name evidence="14" type="ORF">P0M35_03755</name>
</gene>
<evidence type="ECO:0000256" key="7">
    <source>
        <dbReference type="ARBA" id="ARBA00022519"/>
    </source>
</evidence>
<dbReference type="GO" id="GO:0050918">
    <property type="term" value="P:positive chemotaxis"/>
    <property type="evidence" value="ECO:0007669"/>
    <property type="project" value="TreeGrafter"/>
</dbReference>
<name>A0AAE3TDA9_9BACT</name>
<protein>
    <recommendedName>
        <fullName evidence="4 12">Flagellar motor switch protein FliM</fullName>
    </recommendedName>
</protein>
<keyword evidence="14" id="KW-0966">Cell projection</keyword>
<evidence type="ECO:0000259" key="13">
    <source>
        <dbReference type="Pfam" id="PF01052"/>
    </source>
</evidence>
<dbReference type="NCBIfam" id="TIGR01397">
    <property type="entry name" value="fliM_switch"/>
    <property type="match status" value="1"/>
</dbReference>
<dbReference type="GO" id="GO:0003774">
    <property type="term" value="F:cytoskeletal motor activity"/>
    <property type="evidence" value="ECO:0007669"/>
    <property type="project" value="InterPro"/>
</dbReference>
<sequence>MAEILSQQEIDALLNNIKSGTEQKIESSSEKEAILYDFRLPNRISKNQLRVLRSIFENFAESFSSFLVTKLQTVVNINVTSVDQIYYSEYVLSVANPACLFTFQIKDTDVKGILELNNDLALSLVDKLLGGNGLGTKQTKIITPIEQKVLNVVVERVMQDLKKAWQTIDNMEFEVERFEPDIDFAQITSQSESVLLISFEILIGEQSYLMNICFATFAFDNILARLSSQKLSSIRAVKHYGKTAREVVSQNLSAVALPIQVELGTTKLSVKEIMEMEIGDIIRLDTKLSDDQKVRTGKHILFLGRIGVSNNKKAIKVTKKLLEEK</sequence>
<keyword evidence="10" id="KW-0975">Bacterial flagellum</keyword>
<dbReference type="PANTHER" id="PTHR30034">
    <property type="entry name" value="FLAGELLAR MOTOR SWITCH PROTEIN FLIM"/>
    <property type="match status" value="1"/>
</dbReference>
<dbReference type="InterPro" id="IPR001689">
    <property type="entry name" value="Flag_FliM"/>
</dbReference>
<dbReference type="CDD" id="cd17908">
    <property type="entry name" value="FliM"/>
    <property type="match status" value="1"/>
</dbReference>
<dbReference type="PIRSF" id="PIRSF002888">
    <property type="entry name" value="FliM"/>
    <property type="match status" value="1"/>
</dbReference>
<dbReference type="SUPFAM" id="SSF101801">
    <property type="entry name" value="Surface presentation of antigens (SPOA)"/>
    <property type="match status" value="1"/>
</dbReference>
<dbReference type="InterPro" id="IPR036429">
    <property type="entry name" value="SpoA-like_sf"/>
</dbReference>
<dbReference type="PANTHER" id="PTHR30034:SF3">
    <property type="entry name" value="FLAGELLAR MOTOR SWITCH PROTEIN FLIM"/>
    <property type="match status" value="1"/>
</dbReference>
<dbReference type="RefSeq" id="WP_321535018.1">
    <property type="nucleotide sequence ID" value="NZ_JARGDL010000003.1"/>
</dbReference>
<dbReference type="Pfam" id="PF02154">
    <property type="entry name" value="FliM"/>
    <property type="match status" value="1"/>
</dbReference>
<comment type="subcellular location">
    <subcellularLocation>
        <location evidence="1">Bacterial flagellum basal body</location>
    </subcellularLocation>
    <subcellularLocation>
        <location evidence="2">Cell inner membrane</location>
        <topology evidence="2">Peripheral membrane protein</topology>
    </subcellularLocation>
</comment>
<evidence type="ECO:0000256" key="9">
    <source>
        <dbReference type="ARBA" id="ARBA00023136"/>
    </source>
</evidence>
<evidence type="ECO:0000256" key="10">
    <source>
        <dbReference type="ARBA" id="ARBA00023143"/>
    </source>
</evidence>
<keyword evidence="15" id="KW-1185">Reference proteome</keyword>
<dbReference type="SUPFAM" id="SSF103039">
    <property type="entry name" value="CheC-like"/>
    <property type="match status" value="1"/>
</dbReference>
<evidence type="ECO:0000256" key="5">
    <source>
        <dbReference type="ARBA" id="ARBA00022475"/>
    </source>
</evidence>
<feature type="domain" description="Flagellar motor switch protein FliN-like C-terminal" evidence="13">
    <location>
        <begin position="251"/>
        <end position="320"/>
    </location>
</feature>
<dbReference type="PRINTS" id="PR00955">
    <property type="entry name" value="FLGMOTORFLIM"/>
</dbReference>
<dbReference type="Gene3D" id="3.40.1550.10">
    <property type="entry name" value="CheC-like"/>
    <property type="match status" value="1"/>
</dbReference>
<dbReference type="GO" id="GO:0009425">
    <property type="term" value="C:bacterial-type flagellum basal body"/>
    <property type="evidence" value="ECO:0007669"/>
    <property type="project" value="UniProtKB-SubCell"/>
</dbReference>
<evidence type="ECO:0000256" key="2">
    <source>
        <dbReference type="ARBA" id="ARBA00004417"/>
    </source>
</evidence>
<dbReference type="EMBL" id="JARGDL010000003">
    <property type="protein sequence ID" value="MDF1611252.1"/>
    <property type="molecule type" value="Genomic_DNA"/>
</dbReference>
<dbReference type="GO" id="GO:0005886">
    <property type="term" value="C:plasma membrane"/>
    <property type="evidence" value="ECO:0007669"/>
    <property type="project" value="UniProtKB-SubCell"/>
</dbReference>
<comment type="similarity">
    <text evidence="3">Belongs to the FliM family.</text>
</comment>
<evidence type="ECO:0000256" key="8">
    <source>
        <dbReference type="ARBA" id="ARBA00022779"/>
    </source>
</evidence>
<evidence type="ECO:0000256" key="12">
    <source>
        <dbReference type="NCBIfam" id="TIGR01397"/>
    </source>
</evidence>
<dbReference type="AlphaFoldDB" id="A0AAE3TDA9"/>
<evidence type="ECO:0000256" key="3">
    <source>
        <dbReference type="ARBA" id="ARBA00011049"/>
    </source>
</evidence>
<dbReference type="GO" id="GO:0071978">
    <property type="term" value="P:bacterial-type flagellum-dependent swarming motility"/>
    <property type="evidence" value="ECO:0007669"/>
    <property type="project" value="TreeGrafter"/>
</dbReference>
<keyword evidence="8" id="KW-0283">Flagellar rotation</keyword>
<keyword evidence="6" id="KW-0145">Chemotaxis</keyword>
<keyword evidence="14" id="KW-0969">Cilium</keyword>
<evidence type="ECO:0000256" key="1">
    <source>
        <dbReference type="ARBA" id="ARBA00004117"/>
    </source>
</evidence>
<proteinExistence type="inferred from homology"/>
<comment type="function">
    <text evidence="11">FliM is one of three proteins (FliG, FliN, FliM) that forms the rotor-mounted switch complex (C ring), located at the base of the basal body. This complex interacts with the CheY and CheZ chemotaxis proteins, in addition to contacting components of the motor that determine the direction of flagellar rotation.</text>
</comment>
<keyword evidence="14" id="KW-0282">Flagellum</keyword>
<evidence type="ECO:0000256" key="6">
    <source>
        <dbReference type="ARBA" id="ARBA00022500"/>
    </source>
</evidence>
<evidence type="ECO:0000256" key="11">
    <source>
        <dbReference type="ARBA" id="ARBA00025044"/>
    </source>
</evidence>
<reference evidence="14" key="1">
    <citation type="submission" date="2023-03" db="EMBL/GenBank/DDBJ databases">
        <title>Stygiobacter electus gen. nov., sp. nov., facultatively anaerobic thermotolerant bacterium of the class Ignavibacteria from a well of Yessentuki mineral water deposit.</title>
        <authorList>
            <person name="Podosokorskaya O.A."/>
            <person name="Elcheninov A.G."/>
            <person name="Petrova N.F."/>
            <person name="Zavarzina D.G."/>
            <person name="Kublanov I.V."/>
            <person name="Merkel A.Y."/>
        </authorList>
    </citation>
    <scope>NUCLEOTIDE SEQUENCE</scope>
    <source>
        <strain evidence="14">09-Me</strain>
    </source>
</reference>
<organism evidence="14 15">
    <name type="scientific">Stygiobacter electus</name>
    <dbReference type="NCBI Taxonomy" id="3032292"/>
    <lineage>
        <taxon>Bacteria</taxon>
        <taxon>Pseudomonadati</taxon>
        <taxon>Ignavibacteriota</taxon>
        <taxon>Ignavibacteria</taxon>
        <taxon>Ignavibacteriales</taxon>
        <taxon>Melioribacteraceae</taxon>
        <taxon>Stygiobacter</taxon>
    </lineage>
</organism>
<keyword evidence="9" id="KW-0472">Membrane</keyword>
<evidence type="ECO:0000313" key="15">
    <source>
        <dbReference type="Proteomes" id="UP001221302"/>
    </source>
</evidence>
<dbReference type="Pfam" id="PF01052">
    <property type="entry name" value="FliMN_C"/>
    <property type="match status" value="1"/>
</dbReference>
<dbReference type="InterPro" id="IPR028976">
    <property type="entry name" value="CheC-like_sf"/>
</dbReference>
<keyword evidence="5" id="KW-1003">Cell membrane</keyword>
<comment type="caution">
    <text evidence="14">The sequence shown here is derived from an EMBL/GenBank/DDBJ whole genome shotgun (WGS) entry which is preliminary data.</text>
</comment>